<evidence type="ECO:0000256" key="1">
    <source>
        <dbReference type="SAM" id="MobiDB-lite"/>
    </source>
</evidence>
<dbReference type="AlphaFoldDB" id="A0A5J5EZD2"/>
<sequence length="104" mass="11066">MPALSNALGAETPSQPSAQDEDEAMRAFYKMLAGNWDTLHVAAGARTLSGEKTSPYTAFLYKRKISSYTTTMDVANSDHDQEEGTDSAAEAVLDSGSDLTALSD</sequence>
<organism evidence="2 3">
    <name type="scientific">Sphaerosporella brunnea</name>
    <dbReference type="NCBI Taxonomy" id="1250544"/>
    <lineage>
        <taxon>Eukaryota</taxon>
        <taxon>Fungi</taxon>
        <taxon>Dikarya</taxon>
        <taxon>Ascomycota</taxon>
        <taxon>Pezizomycotina</taxon>
        <taxon>Pezizomycetes</taxon>
        <taxon>Pezizales</taxon>
        <taxon>Pyronemataceae</taxon>
        <taxon>Sphaerosporella</taxon>
    </lineage>
</organism>
<accession>A0A5J5EZD2</accession>
<dbReference type="Proteomes" id="UP000326924">
    <property type="component" value="Unassembled WGS sequence"/>
</dbReference>
<name>A0A5J5EZD2_9PEZI</name>
<gene>
    <name evidence="2" type="ORF">FN846DRAFT_906274</name>
</gene>
<evidence type="ECO:0000313" key="3">
    <source>
        <dbReference type="Proteomes" id="UP000326924"/>
    </source>
</evidence>
<feature type="region of interest" description="Disordered" evidence="1">
    <location>
        <begin position="1"/>
        <end position="23"/>
    </location>
</feature>
<protein>
    <submittedName>
        <fullName evidence="2">Uncharacterized protein</fullName>
    </submittedName>
</protein>
<evidence type="ECO:0000313" key="2">
    <source>
        <dbReference type="EMBL" id="KAA8908207.1"/>
    </source>
</evidence>
<feature type="region of interest" description="Disordered" evidence="1">
    <location>
        <begin position="76"/>
        <end position="104"/>
    </location>
</feature>
<keyword evidence="3" id="KW-1185">Reference proteome</keyword>
<dbReference type="EMBL" id="VXIS01000070">
    <property type="protein sequence ID" value="KAA8908207.1"/>
    <property type="molecule type" value="Genomic_DNA"/>
</dbReference>
<comment type="caution">
    <text evidence="2">The sequence shown here is derived from an EMBL/GenBank/DDBJ whole genome shotgun (WGS) entry which is preliminary data.</text>
</comment>
<proteinExistence type="predicted"/>
<reference evidence="2 3" key="1">
    <citation type="submission" date="2019-09" db="EMBL/GenBank/DDBJ databases">
        <title>Draft genome of the ectomycorrhizal ascomycete Sphaerosporella brunnea.</title>
        <authorList>
            <consortium name="DOE Joint Genome Institute"/>
            <person name="Benucci G.M."/>
            <person name="Marozzi G."/>
            <person name="Antonielli L."/>
            <person name="Sanchez S."/>
            <person name="Marco P."/>
            <person name="Wang X."/>
            <person name="Falini L.B."/>
            <person name="Barry K."/>
            <person name="Haridas S."/>
            <person name="Lipzen A."/>
            <person name="Labutti K."/>
            <person name="Grigoriev I.V."/>
            <person name="Murat C."/>
            <person name="Martin F."/>
            <person name="Albertini E."/>
            <person name="Donnini D."/>
            <person name="Bonito G."/>
        </authorList>
    </citation>
    <scope>NUCLEOTIDE SEQUENCE [LARGE SCALE GENOMIC DNA]</scope>
    <source>
        <strain evidence="2 3">Sb_GMNB300</strain>
    </source>
</reference>
<dbReference type="InParanoid" id="A0A5J5EZD2"/>